<protein>
    <submittedName>
        <fullName evidence="3">Uncharacterized protein</fullName>
    </submittedName>
</protein>
<feature type="region of interest" description="Disordered" evidence="1">
    <location>
        <begin position="244"/>
        <end position="264"/>
    </location>
</feature>
<feature type="transmembrane region" description="Helical" evidence="2">
    <location>
        <begin position="28"/>
        <end position="47"/>
    </location>
</feature>
<feature type="transmembrane region" description="Helical" evidence="2">
    <location>
        <begin position="113"/>
        <end position="135"/>
    </location>
</feature>
<keyword evidence="2" id="KW-1133">Transmembrane helix</keyword>
<comment type="caution">
    <text evidence="3">The sequence shown here is derived from an EMBL/GenBank/DDBJ whole genome shotgun (WGS) entry which is preliminary data.</text>
</comment>
<keyword evidence="4" id="KW-1185">Reference proteome</keyword>
<dbReference type="Proteomes" id="UP001314263">
    <property type="component" value="Unassembled WGS sequence"/>
</dbReference>
<evidence type="ECO:0000313" key="3">
    <source>
        <dbReference type="EMBL" id="CAK0780874.1"/>
    </source>
</evidence>
<name>A0AAV1I4U8_9CHLO</name>
<dbReference type="AlphaFoldDB" id="A0AAV1I4U8"/>
<dbReference type="EMBL" id="CAUYUE010000006">
    <property type="protein sequence ID" value="CAK0780874.1"/>
    <property type="molecule type" value="Genomic_DNA"/>
</dbReference>
<feature type="transmembrane region" description="Helical" evidence="2">
    <location>
        <begin position="141"/>
        <end position="162"/>
    </location>
</feature>
<reference evidence="3 4" key="1">
    <citation type="submission" date="2023-10" db="EMBL/GenBank/DDBJ databases">
        <authorList>
            <person name="Maclean D."/>
            <person name="Macfadyen A."/>
        </authorList>
    </citation>
    <scope>NUCLEOTIDE SEQUENCE [LARGE SCALE GENOMIC DNA]</scope>
</reference>
<evidence type="ECO:0000256" key="1">
    <source>
        <dbReference type="SAM" id="MobiDB-lite"/>
    </source>
</evidence>
<evidence type="ECO:0000313" key="4">
    <source>
        <dbReference type="Proteomes" id="UP001314263"/>
    </source>
</evidence>
<gene>
    <name evidence="3" type="ORF">CVIRNUC_005205</name>
</gene>
<proteinExistence type="predicted"/>
<organism evidence="3 4">
    <name type="scientific">Coccomyxa viridis</name>
    <dbReference type="NCBI Taxonomy" id="1274662"/>
    <lineage>
        <taxon>Eukaryota</taxon>
        <taxon>Viridiplantae</taxon>
        <taxon>Chlorophyta</taxon>
        <taxon>core chlorophytes</taxon>
        <taxon>Trebouxiophyceae</taxon>
        <taxon>Trebouxiophyceae incertae sedis</taxon>
        <taxon>Coccomyxaceae</taxon>
        <taxon>Coccomyxa</taxon>
    </lineage>
</organism>
<keyword evidence="2" id="KW-0472">Membrane</keyword>
<evidence type="ECO:0000256" key="2">
    <source>
        <dbReference type="SAM" id="Phobius"/>
    </source>
</evidence>
<accession>A0AAV1I4U8</accession>
<keyword evidence="2" id="KW-0812">Transmembrane</keyword>
<feature type="transmembrane region" description="Helical" evidence="2">
    <location>
        <begin position="53"/>
        <end position="71"/>
    </location>
</feature>
<sequence>MATEYYLNPRTGRQDIPCYDRWYKWTKFSVNIATVVLGWGVLIVRGGDISEHAAVNGLYAFIVLLRTLEVAKDIVPLVRRRKDPTAQQEGYITVLWFASCCARHERAEKVDKWMKYSSSIVVSFSLLVLCCYGIQHQVEFGEFILAGLCLADFALGAGVVVVDEGVKEWRLVRTKPYQMDLDDALALGDEDALARDMQALKVNRDSGRSYYMEAVPVPHPQTLHEVKVEGQWKKMVREDHPHELTPVLKGADQTRQQPFGPAKR</sequence>